<organism evidence="1 2">
    <name type="scientific">Leptothrix ochracea L12</name>
    <dbReference type="NCBI Taxonomy" id="735332"/>
    <lineage>
        <taxon>Bacteria</taxon>
        <taxon>Pseudomonadati</taxon>
        <taxon>Pseudomonadota</taxon>
        <taxon>Betaproteobacteria</taxon>
        <taxon>Burkholderiales</taxon>
        <taxon>Sphaerotilaceae</taxon>
        <taxon>Leptothrix</taxon>
    </lineage>
</organism>
<sequence length="232" mass="26498">MYTLADAAKLVRTEPRKIKRWLYGHVYTARHGATREHRVVSPLWSPQYDREELGEAVIGFQDLLELRVVKQFVLHGVPLPVVRRCLDTARDVFGRDHPLTSHRFVTDGSTIFADSLESEARAGEHDGELLDLHSRQYTFRSIIKDSLYAGIEYEDGRARRWYPQPRSRVVVVDPAFQFGHPMIEACGVPTATLYSSFLAEGQQKAAVARIFDVPVRHVEAAVRFEERLQQVA</sequence>
<dbReference type="Proteomes" id="UP000053899">
    <property type="component" value="Unassembled WGS sequence"/>
</dbReference>
<name>I4Z597_9BURK</name>
<evidence type="ECO:0008006" key="3">
    <source>
        <dbReference type="Google" id="ProtNLM"/>
    </source>
</evidence>
<evidence type="ECO:0000313" key="1">
    <source>
        <dbReference type="EMBL" id="EIM31389.1"/>
    </source>
</evidence>
<proteinExistence type="predicted"/>
<dbReference type="EMBL" id="JH660688">
    <property type="protein sequence ID" value="EIM31389.1"/>
    <property type="molecule type" value="Genomic_DNA"/>
</dbReference>
<protein>
    <recommendedName>
        <fullName evidence="3">DUF433 domain-containing protein</fullName>
    </recommendedName>
</protein>
<accession>I4Z597</accession>
<keyword evidence="2" id="KW-1185">Reference proteome</keyword>
<reference evidence="1 2" key="1">
    <citation type="submission" date="2012-04" db="EMBL/GenBank/DDBJ databases">
        <title>Improved High-Quality Draft sequence of Leptothrix ochracea L12.</title>
        <authorList>
            <consortium name="US DOE Joint Genome Institute"/>
            <person name="Lucas S."/>
            <person name="Han J."/>
            <person name="Lapidus A."/>
            <person name="Cheng J.-F."/>
            <person name="Goodwin L."/>
            <person name="Pitluck S."/>
            <person name="Peters L."/>
            <person name="Zeytun A."/>
            <person name="Detter J.C."/>
            <person name="Han C."/>
            <person name="Tapia R."/>
            <person name="Land M."/>
            <person name="Hauser L."/>
            <person name="Kyrpides N."/>
            <person name="Ivanova N."/>
            <person name="Pagani I."/>
            <person name="Stepanauskas R."/>
            <person name="Masland D."/>
            <person name="Poulton N."/>
            <person name="Emerson D."/>
            <person name="Fleming E."/>
            <person name="Woyke T."/>
        </authorList>
    </citation>
    <scope>NUCLEOTIDE SEQUENCE [LARGE SCALE GENOMIC DNA]</scope>
    <source>
        <strain evidence="1 2">L12</strain>
    </source>
</reference>
<dbReference type="HOGENOM" id="CLU_092327_1_0_4"/>
<dbReference type="AlphaFoldDB" id="I4Z597"/>
<evidence type="ECO:0000313" key="2">
    <source>
        <dbReference type="Proteomes" id="UP000053899"/>
    </source>
</evidence>
<gene>
    <name evidence="1" type="ORF">LepocDRAFT_00001170</name>
</gene>